<dbReference type="EMBL" id="FOLO01000100">
    <property type="protein sequence ID" value="SFD75448.1"/>
    <property type="molecule type" value="Genomic_DNA"/>
</dbReference>
<protein>
    <submittedName>
        <fullName evidence="1">Uncharacterized protein</fullName>
    </submittedName>
</protein>
<dbReference type="OrthoDB" id="9553473at2"/>
<accession>A0A1I1V0D2</accession>
<evidence type="ECO:0000313" key="2">
    <source>
        <dbReference type="Proteomes" id="UP000198862"/>
    </source>
</evidence>
<gene>
    <name evidence="1" type="ORF">SAMN02745724_05362</name>
</gene>
<dbReference type="RefSeq" id="WP_091991879.1">
    <property type="nucleotide sequence ID" value="NZ_FOLO01000100.1"/>
</dbReference>
<reference evidence="1 2" key="1">
    <citation type="submission" date="2016-10" db="EMBL/GenBank/DDBJ databases">
        <authorList>
            <person name="de Groot N.N."/>
        </authorList>
    </citation>
    <scope>NUCLEOTIDE SEQUENCE [LARGE SCALE GENOMIC DNA]</scope>
    <source>
        <strain evidence="1 2">DSM 6059</strain>
    </source>
</reference>
<organism evidence="1 2">
    <name type="scientific">Pseudoalteromonas denitrificans DSM 6059</name>
    <dbReference type="NCBI Taxonomy" id="1123010"/>
    <lineage>
        <taxon>Bacteria</taxon>
        <taxon>Pseudomonadati</taxon>
        <taxon>Pseudomonadota</taxon>
        <taxon>Gammaproteobacteria</taxon>
        <taxon>Alteromonadales</taxon>
        <taxon>Pseudoalteromonadaceae</taxon>
        <taxon>Pseudoalteromonas</taxon>
    </lineage>
</organism>
<dbReference type="AlphaFoldDB" id="A0A1I1V0D2"/>
<evidence type="ECO:0000313" key="1">
    <source>
        <dbReference type="EMBL" id="SFD75448.1"/>
    </source>
</evidence>
<proteinExistence type="predicted"/>
<sequence length="538" mass="62620">MTKFTINLKAKLKAIAMISCILFGFLLNSYNTFASKIDARLWEQHTLQSDLIAVIECTLAGGSVTEFKIINIIKGDEKLHSNIRIKNNVSYWGRQFNPTLVGERFLITGFKNNAPVDIYSMSSGGAVPLWWRNLAYDYKIPLGSGFLAIKEYNQQNSYHLPRWQDKPVTSTDELIIYIKSLLNKSAQEQDLQILHSLIQKYMAYDWHHTTKEEQDLAKELLLVTDPLQIIRKMWLFMNQDIESRRYNILRIFEQGPFSQHLQKNIDNYFQELKTHNYDWLQYHSFYFKDAQEVTTQHSAISNIDKEQIQYFQKYLNLYSENDKNYGKQELWYKAFTHFRKHEPIYLSQYLSKWTPTSPDWNDKAKGYEFASSLIFNTKDLKIKRQVINKLLNSVDPHVRVTASVYLTIYNKEQGEKELAKNLKLNNGAGLYAALSYARRGHKLGVNRALELIKLLPTEYREAGNFIINLKRRLLVLLSNSAKSSNLPQPPTESLQTTYKSALNGSAGEQDIFAWWVSYKDEIKLLDPWLAGLDKQGID</sequence>
<keyword evidence="2" id="KW-1185">Reference proteome</keyword>
<dbReference type="Proteomes" id="UP000198862">
    <property type="component" value="Unassembled WGS sequence"/>
</dbReference>
<dbReference type="STRING" id="1123010.SAMN02745724_05362"/>
<name>A0A1I1V0D2_9GAMM</name>